<feature type="binding site" evidence="15">
    <location>
        <begin position="94"/>
        <end position="101"/>
    </location>
    <ligand>
        <name>ATP</name>
        <dbReference type="ChEBI" id="CHEBI:30616"/>
    </ligand>
</feature>
<evidence type="ECO:0000259" key="19">
    <source>
        <dbReference type="PROSITE" id="PS50067"/>
    </source>
</evidence>
<comment type="similarity">
    <text evidence="15 16">Belongs to the TRAFAC class myosin-kinesin ATPase superfamily. Kinesin family.</text>
</comment>
<feature type="domain" description="Kinesin motor" evidence="19">
    <location>
        <begin position="7"/>
        <end position="341"/>
    </location>
</feature>
<evidence type="ECO:0000256" key="6">
    <source>
        <dbReference type="ARBA" id="ARBA00022840"/>
    </source>
</evidence>
<comment type="subcellular location">
    <subcellularLocation>
        <location evidence="1">Cytoplasm</location>
        <location evidence="1">Cytoskeleton</location>
        <location evidence="1">Flagellum axoneme</location>
    </subcellularLocation>
</comment>
<keyword evidence="8 17" id="KW-0175">Coiled coil</keyword>
<evidence type="ECO:0000256" key="13">
    <source>
        <dbReference type="ARBA" id="ARBA00059553"/>
    </source>
</evidence>
<evidence type="ECO:0000256" key="7">
    <source>
        <dbReference type="ARBA" id="ARBA00022846"/>
    </source>
</evidence>
<dbReference type="SUPFAM" id="SSF52540">
    <property type="entry name" value="P-loop containing nucleoside triphosphate hydrolases"/>
    <property type="match status" value="1"/>
</dbReference>
<keyword evidence="10 15" id="KW-0505">Motor protein</keyword>
<dbReference type="InterPro" id="IPR001752">
    <property type="entry name" value="Kinesin_motor_dom"/>
</dbReference>
<dbReference type="PANTHER" id="PTHR47968:SF62">
    <property type="entry name" value="KINESIN FAMILY MEMBER 5A"/>
    <property type="match status" value="1"/>
</dbReference>
<accession>A0A8C5PC53</accession>
<dbReference type="Gene3D" id="3.40.850.10">
    <property type="entry name" value="Kinesin motor domain"/>
    <property type="match status" value="1"/>
</dbReference>
<evidence type="ECO:0000256" key="12">
    <source>
        <dbReference type="ARBA" id="ARBA00023273"/>
    </source>
</evidence>
<keyword evidence="11" id="KW-0206">Cytoskeleton</keyword>
<evidence type="ECO:0000256" key="9">
    <source>
        <dbReference type="ARBA" id="ARBA00023069"/>
    </source>
</evidence>
<evidence type="ECO:0000256" key="16">
    <source>
        <dbReference type="RuleBase" id="RU000394"/>
    </source>
</evidence>
<name>A0A8C5PC53_9ANUR</name>
<evidence type="ECO:0000256" key="1">
    <source>
        <dbReference type="ARBA" id="ARBA00004611"/>
    </source>
</evidence>
<dbReference type="InterPro" id="IPR027640">
    <property type="entry name" value="Kinesin-like_fam"/>
</dbReference>
<dbReference type="AlphaFoldDB" id="A0A8C5PC53"/>
<feature type="compositionally biased region" description="Polar residues" evidence="18">
    <location>
        <begin position="529"/>
        <end position="538"/>
    </location>
</feature>
<dbReference type="Proteomes" id="UP000694569">
    <property type="component" value="Unplaced"/>
</dbReference>
<dbReference type="PROSITE" id="PS00411">
    <property type="entry name" value="KINESIN_MOTOR_1"/>
    <property type="match status" value="1"/>
</dbReference>
<dbReference type="GO" id="GO:0007018">
    <property type="term" value="P:microtubule-based movement"/>
    <property type="evidence" value="ECO:0007669"/>
    <property type="project" value="InterPro"/>
</dbReference>
<comment type="function">
    <text evidence="13">Essential for normal male fertility and for progressive motility of spermatozoa.</text>
</comment>
<dbReference type="GO" id="GO:0005524">
    <property type="term" value="F:ATP binding"/>
    <property type="evidence" value="ECO:0007669"/>
    <property type="project" value="UniProtKB-UniRule"/>
</dbReference>
<sequence>MAAAQSAVQVFVRFRPTPSFAQEVIKLGGDGKTIDVHIKKDEKFGVVNNKRSDWSFKVNGVLTDATQEAVYSSVAKSVVSKALDGYNGTVMCYGQTGAGKTYTTTGPLKNYQHRGIIPRALQQVFKEMEERSDQSVIVRISYLEIYNESLSDLLASAPDVPASDSQMSIVDDAQGVSVKGLSVHLAGNEEQALNLFFEGETNRIIGSHILNKYSSRSHCIFTIHLESHSRTLSDAKYTVSKINLVDLAGSERLGKTGSEGQVLKEATYINKSLTFLEQAIIALADRKREHVPFRQSKLTHALKDSLGGTCSTVLVANVYGEASQVDETLSTLRFASRMKFIPVESVVMELYNPLRVVKNLQKEIEHLKRELAVHDTLANRLPISYEPSSESQISEINAQVRRFLAGTQDEIDILNLRQIHQVFSQFRRVVRQQEQDVETRLRQKYTFIDKADVTAVSAAQKSNLLDADGHRVGEVDGHSFGIGVAPFSPKSSTSLSARKSKSRKSKAGSPTSRKEGIVSPSLSRDLDTMSPSKQTALTASVKEMEGRDAANKEQDVRGPDAQNVDQPNKEEASRPDTPPPKPAAFQEFKADRGSELNKIFRDNKAILSDRKKKLRETTQRINLIKQGIDMTSQELNDKTLEREKEGEYVNNEGQVIIDESEFMLIIRLKDLKKQYRADYDELQDLKAEVQYCQKLVDQCRQRLLTEFEAWYNESFLIPEDVQASMKEMGSIRPGLIPAEKLLSLGEDEQEKNDKLQRELLMEEPGAASFYMARSRSQQKLHYSRAMSRFPPVMKRMGVMIGGVRAKPPSMLTAI</sequence>
<feature type="compositionally biased region" description="Low complexity" evidence="18">
    <location>
        <begin position="488"/>
        <end position="497"/>
    </location>
</feature>
<dbReference type="GO" id="GO:0005874">
    <property type="term" value="C:microtubule"/>
    <property type="evidence" value="ECO:0007669"/>
    <property type="project" value="UniProtKB-KW"/>
</dbReference>
<keyword evidence="21" id="KW-1185">Reference proteome</keyword>
<keyword evidence="3" id="KW-0597">Phosphoprotein</keyword>
<dbReference type="InterPro" id="IPR036961">
    <property type="entry name" value="Kinesin_motor_dom_sf"/>
</dbReference>
<evidence type="ECO:0000256" key="11">
    <source>
        <dbReference type="ARBA" id="ARBA00023212"/>
    </source>
</evidence>
<dbReference type="InterPro" id="IPR027417">
    <property type="entry name" value="P-loop_NTPase"/>
</dbReference>
<keyword evidence="4 16" id="KW-0493">Microtubule</keyword>
<dbReference type="PANTHER" id="PTHR47968">
    <property type="entry name" value="CENTROMERE PROTEIN E"/>
    <property type="match status" value="1"/>
</dbReference>
<dbReference type="InterPro" id="IPR019821">
    <property type="entry name" value="Kinesin_motor_CS"/>
</dbReference>
<evidence type="ECO:0000256" key="17">
    <source>
        <dbReference type="SAM" id="Coils"/>
    </source>
</evidence>
<dbReference type="GeneTree" id="ENSGT00940000158533"/>
<organism evidence="20 21">
    <name type="scientific">Leptobrachium leishanense</name>
    <name type="common">Leishan spiny toad</name>
    <dbReference type="NCBI Taxonomy" id="445787"/>
    <lineage>
        <taxon>Eukaryota</taxon>
        <taxon>Metazoa</taxon>
        <taxon>Chordata</taxon>
        <taxon>Craniata</taxon>
        <taxon>Vertebrata</taxon>
        <taxon>Euteleostomi</taxon>
        <taxon>Amphibia</taxon>
        <taxon>Batrachia</taxon>
        <taxon>Anura</taxon>
        <taxon>Pelobatoidea</taxon>
        <taxon>Megophryidae</taxon>
        <taxon>Leptobrachium</taxon>
    </lineage>
</organism>
<reference evidence="20" key="2">
    <citation type="submission" date="2025-09" db="UniProtKB">
        <authorList>
            <consortium name="Ensembl"/>
        </authorList>
    </citation>
    <scope>IDENTIFICATION</scope>
</reference>
<evidence type="ECO:0000256" key="5">
    <source>
        <dbReference type="ARBA" id="ARBA00022741"/>
    </source>
</evidence>
<dbReference type="FunFam" id="3.40.850.10:FF:000040">
    <property type="entry name" value="Kinesin-like protein"/>
    <property type="match status" value="1"/>
</dbReference>
<evidence type="ECO:0000256" key="4">
    <source>
        <dbReference type="ARBA" id="ARBA00022701"/>
    </source>
</evidence>
<evidence type="ECO:0000256" key="10">
    <source>
        <dbReference type="ARBA" id="ARBA00023175"/>
    </source>
</evidence>
<evidence type="ECO:0000313" key="20">
    <source>
        <dbReference type="Ensembl" id="ENSLLEP00000012210.1"/>
    </source>
</evidence>
<dbReference type="SMART" id="SM00129">
    <property type="entry name" value="KISc"/>
    <property type="match status" value="1"/>
</dbReference>
<keyword evidence="9" id="KW-0969">Cilium</keyword>
<dbReference type="GO" id="GO:0003777">
    <property type="term" value="F:microtubule motor activity"/>
    <property type="evidence" value="ECO:0007669"/>
    <property type="project" value="InterPro"/>
</dbReference>
<keyword evidence="12" id="KW-0966">Cell projection</keyword>
<evidence type="ECO:0000256" key="8">
    <source>
        <dbReference type="ARBA" id="ARBA00023054"/>
    </source>
</evidence>
<evidence type="ECO:0000313" key="21">
    <source>
        <dbReference type="Proteomes" id="UP000694569"/>
    </source>
</evidence>
<dbReference type="Pfam" id="PF23735">
    <property type="entry name" value="KIF9"/>
    <property type="match status" value="1"/>
</dbReference>
<keyword evidence="2" id="KW-0963">Cytoplasm</keyword>
<evidence type="ECO:0000256" key="2">
    <source>
        <dbReference type="ARBA" id="ARBA00022490"/>
    </source>
</evidence>
<protein>
    <recommendedName>
        <fullName evidence="16">Kinesin-like protein</fullName>
    </recommendedName>
</protein>
<reference evidence="20" key="1">
    <citation type="submission" date="2025-08" db="UniProtKB">
        <authorList>
            <consortium name="Ensembl"/>
        </authorList>
    </citation>
    <scope>IDENTIFICATION</scope>
</reference>
<dbReference type="Ensembl" id="ENSLLET00000012689.1">
    <property type="protein sequence ID" value="ENSLLEP00000012210.1"/>
    <property type="gene ID" value="ENSLLEG00000007753.1"/>
</dbReference>
<comment type="subunit">
    <text evidence="14">Interacts with HYDIN.</text>
</comment>
<keyword evidence="6 15" id="KW-0067">ATP-binding</keyword>
<dbReference type="GO" id="GO:0008017">
    <property type="term" value="F:microtubule binding"/>
    <property type="evidence" value="ECO:0007669"/>
    <property type="project" value="InterPro"/>
</dbReference>
<proteinExistence type="inferred from homology"/>
<dbReference type="InterPro" id="IPR056524">
    <property type="entry name" value="KIF6/9_C"/>
</dbReference>
<feature type="region of interest" description="Disordered" evidence="18">
    <location>
        <begin position="483"/>
        <end position="582"/>
    </location>
</feature>
<feature type="coiled-coil region" evidence="17">
    <location>
        <begin position="665"/>
        <end position="702"/>
    </location>
</feature>
<dbReference type="OrthoDB" id="3176171at2759"/>
<dbReference type="PRINTS" id="PR00380">
    <property type="entry name" value="KINESINHEAVY"/>
</dbReference>
<evidence type="ECO:0000256" key="18">
    <source>
        <dbReference type="SAM" id="MobiDB-lite"/>
    </source>
</evidence>
<gene>
    <name evidence="20" type="primary">KIF9</name>
</gene>
<dbReference type="Pfam" id="PF00225">
    <property type="entry name" value="Kinesin"/>
    <property type="match status" value="1"/>
</dbReference>
<evidence type="ECO:0000256" key="14">
    <source>
        <dbReference type="ARBA" id="ARBA00063408"/>
    </source>
</evidence>
<keyword evidence="7" id="KW-0282">Flagellum</keyword>
<dbReference type="PROSITE" id="PS50067">
    <property type="entry name" value="KINESIN_MOTOR_2"/>
    <property type="match status" value="1"/>
</dbReference>
<feature type="compositionally biased region" description="Basic and acidic residues" evidence="18">
    <location>
        <begin position="542"/>
        <end position="558"/>
    </location>
</feature>
<evidence type="ECO:0000256" key="3">
    <source>
        <dbReference type="ARBA" id="ARBA00022553"/>
    </source>
</evidence>
<evidence type="ECO:0000256" key="15">
    <source>
        <dbReference type="PROSITE-ProRule" id="PRU00283"/>
    </source>
</evidence>
<keyword evidence="5 15" id="KW-0547">Nucleotide-binding</keyword>